<evidence type="ECO:0000256" key="8">
    <source>
        <dbReference type="ARBA" id="ARBA00023004"/>
    </source>
</evidence>
<dbReference type="PANTHER" id="PTHR11780:SF10">
    <property type="entry name" value="NADH DEHYDROGENASE [UBIQUINONE] FLAVOPROTEIN 1, MITOCHONDRIAL"/>
    <property type="match status" value="1"/>
</dbReference>
<name>A0ABQ3XV61_9ACTN</name>
<dbReference type="SUPFAM" id="SSF142019">
    <property type="entry name" value="Nqo1 FMN-binding domain-like"/>
    <property type="match status" value="1"/>
</dbReference>
<organism evidence="11 12">
    <name type="scientific">Paractinoplanes deccanensis</name>
    <dbReference type="NCBI Taxonomy" id="113561"/>
    <lineage>
        <taxon>Bacteria</taxon>
        <taxon>Bacillati</taxon>
        <taxon>Actinomycetota</taxon>
        <taxon>Actinomycetes</taxon>
        <taxon>Micromonosporales</taxon>
        <taxon>Micromonosporaceae</taxon>
        <taxon>Paractinoplanes</taxon>
    </lineage>
</organism>
<evidence type="ECO:0000313" key="12">
    <source>
        <dbReference type="Proteomes" id="UP000609879"/>
    </source>
</evidence>
<dbReference type="InterPro" id="IPR050837">
    <property type="entry name" value="ComplexI_51kDa_subunit"/>
</dbReference>
<dbReference type="PANTHER" id="PTHR11780">
    <property type="entry name" value="NADH-UBIQUINONE OXIDOREDUCTASE FLAVOPROTEIN 1 NDUFV1"/>
    <property type="match status" value="1"/>
</dbReference>
<evidence type="ECO:0000256" key="3">
    <source>
        <dbReference type="ARBA" id="ARBA00007523"/>
    </source>
</evidence>
<dbReference type="SUPFAM" id="SSF142984">
    <property type="entry name" value="Nqo1 middle domain-like"/>
    <property type="match status" value="1"/>
</dbReference>
<evidence type="ECO:0000256" key="1">
    <source>
        <dbReference type="ARBA" id="ARBA00001917"/>
    </source>
</evidence>
<evidence type="ECO:0000313" key="11">
    <source>
        <dbReference type="EMBL" id="GID71618.1"/>
    </source>
</evidence>
<evidence type="ECO:0000256" key="7">
    <source>
        <dbReference type="ARBA" id="ARBA00022723"/>
    </source>
</evidence>
<dbReference type="EMBL" id="BOMI01000003">
    <property type="protein sequence ID" value="GID71618.1"/>
    <property type="molecule type" value="Genomic_DNA"/>
</dbReference>
<sequence>MTSVAEAPTVQRRLLAQTGHGPLPTLDASQVVGLARDAGLTGRGGSGFPLWRKLNAVLVSGRPPTIIANGAEGEPASGKDKALLTYQPHLVLDGLQLIARAARASTAYLYVAQPAAFRAVLGSRRDPIPVTLVTAPDAFVAGEESAVAAAVAGRGAVPADKRFRLPDTGTLVQNVETLAHLALIARYGAGWFRTAGTYDEPGTFLATIGGAVAAPGVVEAGYGVPLGDLITAAGGPTAPLAAVLVGGYHGAWVPADPALPISREALSPYGATPGAGVVTALPLGACGLAETARIAGYLADQSAGQCGPCVNGLPRLATTLADLAAFRARPTLPAEVTRLTHLVTGRGACRHPDGTARLIASAMRAFSADVTAHLNGHCLATHTP</sequence>
<evidence type="ECO:0000256" key="9">
    <source>
        <dbReference type="ARBA" id="ARBA00023014"/>
    </source>
</evidence>
<dbReference type="Proteomes" id="UP000609879">
    <property type="component" value="Unassembled WGS sequence"/>
</dbReference>
<dbReference type="InterPro" id="IPR011538">
    <property type="entry name" value="Nuo51_FMN-bd"/>
</dbReference>
<evidence type="ECO:0000259" key="10">
    <source>
        <dbReference type="SMART" id="SM00928"/>
    </source>
</evidence>
<evidence type="ECO:0000256" key="5">
    <source>
        <dbReference type="ARBA" id="ARBA00022630"/>
    </source>
</evidence>
<keyword evidence="12" id="KW-1185">Reference proteome</keyword>
<evidence type="ECO:0000256" key="2">
    <source>
        <dbReference type="ARBA" id="ARBA00001966"/>
    </source>
</evidence>
<keyword evidence="7" id="KW-0479">Metal-binding</keyword>
<dbReference type="Pfam" id="PF01512">
    <property type="entry name" value="Complex1_51K"/>
    <property type="match status" value="1"/>
</dbReference>
<evidence type="ECO:0000256" key="4">
    <source>
        <dbReference type="ARBA" id="ARBA00022485"/>
    </source>
</evidence>
<keyword evidence="6" id="KW-0288">FMN</keyword>
<dbReference type="SMART" id="SM00928">
    <property type="entry name" value="NADH_4Fe-4S"/>
    <property type="match status" value="1"/>
</dbReference>
<accession>A0ABQ3XV61</accession>
<proteinExistence type="inferred from homology"/>
<dbReference type="Gene3D" id="1.20.1440.230">
    <property type="entry name" value="NADH-ubiquinone oxidoreductase 51kDa subunit, iron-sulphur binding domain"/>
    <property type="match status" value="1"/>
</dbReference>
<dbReference type="Gene3D" id="3.40.50.11540">
    <property type="entry name" value="NADH-ubiquinone oxidoreductase 51kDa subunit"/>
    <property type="match status" value="1"/>
</dbReference>
<feature type="domain" description="NADH-ubiquinone oxidoreductase 51kDa subunit iron-sulphur binding" evidence="10">
    <location>
        <begin position="288"/>
        <end position="332"/>
    </location>
</feature>
<reference evidence="11 12" key="1">
    <citation type="submission" date="2021-01" db="EMBL/GenBank/DDBJ databases">
        <title>Whole genome shotgun sequence of Actinoplanes deccanensis NBRC 13994.</title>
        <authorList>
            <person name="Komaki H."/>
            <person name="Tamura T."/>
        </authorList>
    </citation>
    <scope>NUCLEOTIDE SEQUENCE [LARGE SCALE GENOMIC DNA]</scope>
    <source>
        <strain evidence="11 12">NBRC 13994</strain>
    </source>
</reference>
<dbReference type="InterPro" id="IPR019575">
    <property type="entry name" value="Nuop51_4Fe4S-bd"/>
</dbReference>
<dbReference type="InterPro" id="IPR037207">
    <property type="entry name" value="Nuop51_4Fe4S-bd_sf"/>
</dbReference>
<protein>
    <recommendedName>
        <fullName evidence="10">NADH-ubiquinone oxidoreductase 51kDa subunit iron-sulphur binding domain-containing protein</fullName>
    </recommendedName>
</protein>
<keyword evidence="5" id="KW-0285">Flavoprotein</keyword>
<keyword evidence="8" id="KW-0408">Iron</keyword>
<dbReference type="Gene3D" id="3.10.20.600">
    <property type="match status" value="1"/>
</dbReference>
<dbReference type="SUPFAM" id="SSF140490">
    <property type="entry name" value="Nqo1C-terminal domain-like"/>
    <property type="match status" value="1"/>
</dbReference>
<gene>
    <name evidence="11" type="ORF">Ade02nite_02590</name>
</gene>
<keyword evidence="9" id="KW-0411">Iron-sulfur</keyword>
<dbReference type="RefSeq" id="WP_203759604.1">
    <property type="nucleotide sequence ID" value="NZ_BAAABO010000004.1"/>
</dbReference>
<comment type="caution">
    <text evidence="11">The sequence shown here is derived from an EMBL/GenBank/DDBJ whole genome shotgun (WGS) entry which is preliminary data.</text>
</comment>
<comment type="cofactor">
    <cofactor evidence="2">
        <name>[4Fe-4S] cluster</name>
        <dbReference type="ChEBI" id="CHEBI:49883"/>
    </cofactor>
</comment>
<comment type="similarity">
    <text evidence="3">Belongs to the complex I 51 kDa subunit family.</text>
</comment>
<evidence type="ECO:0000256" key="6">
    <source>
        <dbReference type="ARBA" id="ARBA00022643"/>
    </source>
</evidence>
<keyword evidence="4" id="KW-0004">4Fe-4S</keyword>
<comment type="cofactor">
    <cofactor evidence="1">
        <name>FMN</name>
        <dbReference type="ChEBI" id="CHEBI:58210"/>
    </cofactor>
</comment>
<dbReference type="InterPro" id="IPR037225">
    <property type="entry name" value="Nuo51_FMN-bd_sf"/>
</dbReference>
<dbReference type="Pfam" id="PF10589">
    <property type="entry name" value="NADH_4Fe-4S"/>
    <property type="match status" value="1"/>
</dbReference>